<proteinExistence type="predicted"/>
<accession>A0A0A9BPI2</accession>
<reference evidence="1" key="2">
    <citation type="journal article" date="2015" name="Data Brief">
        <title>Shoot transcriptome of the giant reed, Arundo donax.</title>
        <authorList>
            <person name="Barrero R.A."/>
            <person name="Guerrero F.D."/>
            <person name="Moolhuijzen P."/>
            <person name="Goolsby J.A."/>
            <person name="Tidwell J."/>
            <person name="Bellgard S.E."/>
            <person name="Bellgard M.I."/>
        </authorList>
    </citation>
    <scope>NUCLEOTIDE SEQUENCE</scope>
    <source>
        <tissue evidence="1">Shoot tissue taken approximately 20 cm above the soil surface</tissue>
    </source>
</reference>
<protein>
    <submittedName>
        <fullName evidence="1">Uncharacterized protein</fullName>
    </submittedName>
</protein>
<organism evidence="1">
    <name type="scientific">Arundo donax</name>
    <name type="common">Giant reed</name>
    <name type="synonym">Donax arundinaceus</name>
    <dbReference type="NCBI Taxonomy" id="35708"/>
    <lineage>
        <taxon>Eukaryota</taxon>
        <taxon>Viridiplantae</taxon>
        <taxon>Streptophyta</taxon>
        <taxon>Embryophyta</taxon>
        <taxon>Tracheophyta</taxon>
        <taxon>Spermatophyta</taxon>
        <taxon>Magnoliopsida</taxon>
        <taxon>Liliopsida</taxon>
        <taxon>Poales</taxon>
        <taxon>Poaceae</taxon>
        <taxon>PACMAD clade</taxon>
        <taxon>Arundinoideae</taxon>
        <taxon>Arundineae</taxon>
        <taxon>Arundo</taxon>
    </lineage>
</organism>
<name>A0A0A9BPI2_ARUDO</name>
<reference evidence="1" key="1">
    <citation type="submission" date="2014-09" db="EMBL/GenBank/DDBJ databases">
        <authorList>
            <person name="Magalhaes I.L.F."/>
            <person name="Oliveira U."/>
            <person name="Santos F.R."/>
            <person name="Vidigal T.H.D.A."/>
            <person name="Brescovit A.D."/>
            <person name="Santos A.J."/>
        </authorList>
    </citation>
    <scope>NUCLEOTIDE SEQUENCE</scope>
    <source>
        <tissue evidence="1">Shoot tissue taken approximately 20 cm above the soil surface</tissue>
    </source>
</reference>
<dbReference type="EMBL" id="GBRH01232609">
    <property type="protein sequence ID" value="JAD65286.1"/>
    <property type="molecule type" value="Transcribed_RNA"/>
</dbReference>
<evidence type="ECO:0000313" key="1">
    <source>
        <dbReference type="EMBL" id="JAD65286.1"/>
    </source>
</evidence>
<sequence>MVTFLFFSLFRPF</sequence>